<dbReference type="AlphaFoldDB" id="A0ABD3U1B7"/>
<proteinExistence type="predicted"/>
<reference evidence="2 3" key="1">
    <citation type="submission" date="2024-11" db="EMBL/GenBank/DDBJ databases">
        <title>Chromosome-level genome assembly of the freshwater bivalve Anodonta woodiana.</title>
        <authorList>
            <person name="Chen X."/>
        </authorList>
    </citation>
    <scope>NUCLEOTIDE SEQUENCE [LARGE SCALE GENOMIC DNA]</scope>
    <source>
        <strain evidence="2">MN2024</strain>
        <tissue evidence="2">Gills</tissue>
    </source>
</reference>
<dbReference type="Proteomes" id="UP001634394">
    <property type="component" value="Unassembled WGS sequence"/>
</dbReference>
<protein>
    <submittedName>
        <fullName evidence="2">Uncharacterized protein</fullName>
    </submittedName>
</protein>
<organism evidence="2 3">
    <name type="scientific">Sinanodonta woodiana</name>
    <name type="common">Chinese pond mussel</name>
    <name type="synonym">Anodonta woodiana</name>
    <dbReference type="NCBI Taxonomy" id="1069815"/>
    <lineage>
        <taxon>Eukaryota</taxon>
        <taxon>Metazoa</taxon>
        <taxon>Spiralia</taxon>
        <taxon>Lophotrochozoa</taxon>
        <taxon>Mollusca</taxon>
        <taxon>Bivalvia</taxon>
        <taxon>Autobranchia</taxon>
        <taxon>Heteroconchia</taxon>
        <taxon>Palaeoheterodonta</taxon>
        <taxon>Unionida</taxon>
        <taxon>Unionoidea</taxon>
        <taxon>Unionidae</taxon>
        <taxon>Unioninae</taxon>
        <taxon>Sinanodonta</taxon>
    </lineage>
</organism>
<evidence type="ECO:0000256" key="1">
    <source>
        <dbReference type="SAM" id="MobiDB-lite"/>
    </source>
</evidence>
<accession>A0ABD3U1B7</accession>
<dbReference type="EMBL" id="JBJQND010000017">
    <property type="protein sequence ID" value="KAL3842611.1"/>
    <property type="molecule type" value="Genomic_DNA"/>
</dbReference>
<keyword evidence="3" id="KW-1185">Reference proteome</keyword>
<name>A0ABD3U1B7_SINWO</name>
<sequence>MQKVGTPTTKTGSTNITPSQKEKLEIKSRLYSTPELKQLAIETAKLDPLSPIFFNLHNTTFQNDDMDATLTIGVYTTGINTLPTNSPQQISNIIGPTIPTLTD</sequence>
<evidence type="ECO:0000313" key="2">
    <source>
        <dbReference type="EMBL" id="KAL3842611.1"/>
    </source>
</evidence>
<feature type="compositionally biased region" description="Polar residues" evidence="1">
    <location>
        <begin position="1"/>
        <end position="19"/>
    </location>
</feature>
<comment type="caution">
    <text evidence="2">The sequence shown here is derived from an EMBL/GenBank/DDBJ whole genome shotgun (WGS) entry which is preliminary data.</text>
</comment>
<feature type="region of interest" description="Disordered" evidence="1">
    <location>
        <begin position="1"/>
        <end position="21"/>
    </location>
</feature>
<gene>
    <name evidence="2" type="ORF">ACJMK2_020604</name>
</gene>
<evidence type="ECO:0000313" key="3">
    <source>
        <dbReference type="Proteomes" id="UP001634394"/>
    </source>
</evidence>